<evidence type="ECO:0000256" key="5">
    <source>
        <dbReference type="SAM" id="SignalP"/>
    </source>
</evidence>
<accession>A0A3B3DQ17</accession>
<dbReference type="InterPro" id="IPR010345">
    <property type="entry name" value="IL-17_fam"/>
</dbReference>
<proteinExistence type="inferred from homology"/>
<evidence type="ECO:0000313" key="8">
    <source>
        <dbReference type="Proteomes" id="UP000261560"/>
    </source>
</evidence>
<dbReference type="Ensembl" id="ENSOMET00000022791.1">
    <property type="protein sequence ID" value="ENSOMEP00000031450.1"/>
    <property type="gene ID" value="ENSOMEG00000000689.1"/>
</dbReference>
<keyword evidence="3" id="KW-0964">Secreted</keyword>
<feature type="signal peptide" evidence="5">
    <location>
        <begin position="1"/>
        <end position="19"/>
    </location>
</feature>
<gene>
    <name evidence="6" type="ORF">FQA47_021894</name>
</gene>
<name>A0A3B3DQ17_ORYME</name>
<dbReference type="PROSITE" id="PS51257">
    <property type="entry name" value="PROKAR_LIPOPROTEIN"/>
    <property type="match status" value="1"/>
</dbReference>
<dbReference type="InterPro" id="IPR029034">
    <property type="entry name" value="Cystine-knot_cytokine"/>
</dbReference>
<feature type="chain" id="PRO_5044589070" evidence="5">
    <location>
        <begin position="20"/>
        <end position="166"/>
    </location>
</feature>
<dbReference type="STRING" id="30732.ENSOMEP00000031450"/>
<comment type="similarity">
    <text evidence="2">Belongs to the IL-17 family.</text>
</comment>
<evidence type="ECO:0000313" key="7">
    <source>
        <dbReference type="Ensembl" id="ENSOMEP00000031450.1"/>
    </source>
</evidence>
<dbReference type="Proteomes" id="UP000646548">
    <property type="component" value="Unassembled WGS sequence"/>
</dbReference>
<evidence type="ECO:0000256" key="2">
    <source>
        <dbReference type="ARBA" id="ARBA00007236"/>
    </source>
</evidence>
<dbReference type="AlphaFoldDB" id="A0A3B3DQ17"/>
<dbReference type="Pfam" id="PF06083">
    <property type="entry name" value="IL17"/>
    <property type="match status" value="1"/>
</dbReference>
<protein>
    <submittedName>
        <fullName evidence="6 7">Interleukin-17C</fullName>
    </submittedName>
</protein>
<dbReference type="Gene3D" id="2.10.90.10">
    <property type="entry name" value="Cystine-knot cytokines"/>
    <property type="match status" value="1"/>
</dbReference>
<comment type="subcellular location">
    <subcellularLocation>
        <location evidence="1">Secreted</location>
    </subcellularLocation>
</comment>
<evidence type="ECO:0000256" key="3">
    <source>
        <dbReference type="ARBA" id="ARBA00022525"/>
    </source>
</evidence>
<keyword evidence="8" id="KW-1185">Reference proteome</keyword>
<dbReference type="OrthoDB" id="6038945at2759"/>
<sequence length="166" mass="18818">MRVPQILIIVLWLAALCACKKCVRKEKLDEEATRTMARRGIGWHSISTPSSNTTGCPVDLYQNWVSTDDGKRSISPWKYREVTKEGFFPSTYMEAECLCTGCILVKGNTVKESMDYNSKHLVVSRLFLKRVLCKNKRNGTAEMYKLEIAQVDVAVGCFCARPNNKK</sequence>
<organism evidence="7 8">
    <name type="scientific">Oryzias melastigma</name>
    <name type="common">Marine medaka</name>
    <dbReference type="NCBI Taxonomy" id="30732"/>
    <lineage>
        <taxon>Eukaryota</taxon>
        <taxon>Metazoa</taxon>
        <taxon>Chordata</taxon>
        <taxon>Craniata</taxon>
        <taxon>Vertebrata</taxon>
        <taxon>Euteleostomi</taxon>
        <taxon>Actinopterygii</taxon>
        <taxon>Neopterygii</taxon>
        <taxon>Teleostei</taxon>
        <taxon>Neoteleostei</taxon>
        <taxon>Acanthomorphata</taxon>
        <taxon>Ovalentaria</taxon>
        <taxon>Atherinomorphae</taxon>
        <taxon>Beloniformes</taxon>
        <taxon>Adrianichthyidae</taxon>
        <taxon>Oryziinae</taxon>
        <taxon>Oryzias</taxon>
    </lineage>
</organism>
<dbReference type="SUPFAM" id="SSF57501">
    <property type="entry name" value="Cystine-knot cytokines"/>
    <property type="match status" value="1"/>
</dbReference>
<evidence type="ECO:0000256" key="4">
    <source>
        <dbReference type="ARBA" id="ARBA00022729"/>
    </source>
</evidence>
<dbReference type="EMBL" id="WKFB01000470">
    <property type="protein sequence ID" value="KAF6722084.1"/>
    <property type="molecule type" value="Genomic_DNA"/>
</dbReference>
<dbReference type="GO" id="GO:0005576">
    <property type="term" value="C:extracellular region"/>
    <property type="evidence" value="ECO:0007669"/>
    <property type="project" value="UniProtKB-SubCell"/>
</dbReference>
<reference evidence="7" key="1">
    <citation type="submission" date="2025-05" db="UniProtKB">
        <authorList>
            <consortium name="Ensembl"/>
        </authorList>
    </citation>
    <scope>IDENTIFICATION</scope>
</reference>
<dbReference type="GeneTree" id="ENSGT00940000170707"/>
<dbReference type="OMA" id="CTWTSEA"/>
<dbReference type="Proteomes" id="UP000261560">
    <property type="component" value="Unplaced"/>
</dbReference>
<evidence type="ECO:0000313" key="6">
    <source>
        <dbReference type="EMBL" id="KAF6722084.1"/>
    </source>
</evidence>
<reference evidence="6" key="2">
    <citation type="journal article" name="BMC Genomics">
        <title>Long-read sequencing and de novo genome assembly of marine medaka (Oryzias melastigma).</title>
        <authorList>
            <person name="Liang P."/>
            <person name="Saqib H.S.A."/>
            <person name="Ni X."/>
            <person name="Shen Y."/>
        </authorList>
    </citation>
    <scope>NUCLEOTIDE SEQUENCE</scope>
    <source>
        <strain evidence="6">Bigg-433</strain>
    </source>
</reference>
<dbReference type="PaxDb" id="30732-ENSOMEP00000031450"/>
<keyword evidence="4 5" id="KW-0732">Signal</keyword>
<dbReference type="GO" id="GO:0005125">
    <property type="term" value="F:cytokine activity"/>
    <property type="evidence" value="ECO:0007669"/>
    <property type="project" value="InterPro"/>
</dbReference>
<evidence type="ECO:0000256" key="1">
    <source>
        <dbReference type="ARBA" id="ARBA00004613"/>
    </source>
</evidence>